<reference evidence="2" key="1">
    <citation type="journal article" date="2011" name="PLoS Genet.">
        <title>Genomic analysis of the necrotrophic fungal pathogens Sclerotinia sclerotiorum and Botrytis cinerea.</title>
        <authorList>
            <person name="Amselem J."/>
            <person name="Cuomo C.A."/>
            <person name="van Kan J.A."/>
            <person name="Viaud M."/>
            <person name="Benito E.P."/>
            <person name="Couloux A."/>
            <person name="Coutinho P.M."/>
            <person name="de Vries R.P."/>
            <person name="Dyer P.S."/>
            <person name="Fillinger S."/>
            <person name="Fournier E."/>
            <person name="Gout L."/>
            <person name="Hahn M."/>
            <person name="Kohn L."/>
            <person name="Lapalu N."/>
            <person name="Plummer K.M."/>
            <person name="Pradier J.M."/>
            <person name="Quevillon E."/>
            <person name="Sharon A."/>
            <person name="Simon A."/>
            <person name="ten Have A."/>
            <person name="Tudzynski B."/>
            <person name="Tudzynski P."/>
            <person name="Wincker P."/>
            <person name="Andrew M."/>
            <person name="Anthouard V."/>
            <person name="Beever R.E."/>
            <person name="Beffa R."/>
            <person name="Benoit I."/>
            <person name="Bouzid O."/>
            <person name="Brault B."/>
            <person name="Chen Z."/>
            <person name="Choquer M."/>
            <person name="Collemare J."/>
            <person name="Cotton P."/>
            <person name="Danchin E.G."/>
            <person name="Da Silva C."/>
            <person name="Gautier A."/>
            <person name="Giraud C."/>
            <person name="Giraud T."/>
            <person name="Gonzalez C."/>
            <person name="Grossetete S."/>
            <person name="Guldener U."/>
            <person name="Henrissat B."/>
            <person name="Howlett B.J."/>
            <person name="Kodira C."/>
            <person name="Kretschmer M."/>
            <person name="Lappartient A."/>
            <person name="Leroch M."/>
            <person name="Levis C."/>
            <person name="Mauceli E."/>
            <person name="Neuveglise C."/>
            <person name="Oeser B."/>
            <person name="Pearson M."/>
            <person name="Poulain J."/>
            <person name="Poussereau N."/>
            <person name="Quesneville H."/>
            <person name="Rascle C."/>
            <person name="Schumacher J."/>
            <person name="Segurens B."/>
            <person name="Sexton A."/>
            <person name="Silva E."/>
            <person name="Sirven C."/>
            <person name="Soanes D.M."/>
            <person name="Talbot N.J."/>
            <person name="Templeton M."/>
            <person name="Yandava C."/>
            <person name="Yarden O."/>
            <person name="Zeng Q."/>
            <person name="Rollins J.A."/>
            <person name="Lebrun M.H."/>
            <person name="Dickman M."/>
        </authorList>
    </citation>
    <scope>NUCLEOTIDE SEQUENCE [LARGE SCALE GENOMIC DNA]</scope>
    <source>
        <strain evidence="2">ATCC 18683 / 1980 / Ss-1</strain>
    </source>
</reference>
<accession>A7F557</accession>
<protein>
    <submittedName>
        <fullName evidence="1">Uncharacterized protein</fullName>
    </submittedName>
</protein>
<dbReference type="AlphaFoldDB" id="A7F557"/>
<evidence type="ECO:0000313" key="2">
    <source>
        <dbReference type="Proteomes" id="UP000001312"/>
    </source>
</evidence>
<name>A7F557_SCLS1</name>
<keyword evidence="2" id="KW-1185">Reference proteome</keyword>
<dbReference type="Proteomes" id="UP000001312">
    <property type="component" value="Unassembled WGS sequence"/>
</dbReference>
<dbReference type="InParanoid" id="A7F557"/>
<sequence length="53" mass="5979">MGCFLSTSQNCQIPDVINQINKLPQETKTPYRASYLRKKHIWGVDTIGSPDQG</sequence>
<gene>
    <name evidence="1" type="ORF">SS1G_12732</name>
</gene>
<dbReference type="RefSeq" id="XP_001586157.1">
    <property type="nucleotide sequence ID" value="XM_001586107.1"/>
</dbReference>
<dbReference type="KEGG" id="ssl:SS1G_12732"/>
<proteinExistence type="predicted"/>
<organism evidence="1 2">
    <name type="scientific">Sclerotinia sclerotiorum (strain ATCC 18683 / 1980 / Ss-1)</name>
    <name type="common">White mold</name>
    <name type="synonym">Whetzelinia sclerotiorum</name>
    <dbReference type="NCBI Taxonomy" id="665079"/>
    <lineage>
        <taxon>Eukaryota</taxon>
        <taxon>Fungi</taxon>
        <taxon>Dikarya</taxon>
        <taxon>Ascomycota</taxon>
        <taxon>Pezizomycotina</taxon>
        <taxon>Leotiomycetes</taxon>
        <taxon>Helotiales</taxon>
        <taxon>Sclerotiniaceae</taxon>
        <taxon>Sclerotinia</taxon>
    </lineage>
</organism>
<evidence type="ECO:0000313" key="1">
    <source>
        <dbReference type="EMBL" id="EDN97878.1"/>
    </source>
</evidence>
<dbReference type="EMBL" id="CH476642">
    <property type="protein sequence ID" value="EDN97878.1"/>
    <property type="molecule type" value="Genomic_DNA"/>
</dbReference>
<dbReference type="GeneID" id="5482347"/>